<evidence type="ECO:0000313" key="4">
    <source>
        <dbReference type="EMBL" id="MDT0442194.1"/>
    </source>
</evidence>
<comment type="caution">
    <text evidence="4">The sequence shown here is derived from an EMBL/GenBank/DDBJ whole genome shotgun (WGS) entry which is preliminary data.</text>
</comment>
<keyword evidence="2" id="KW-0472">Membrane</keyword>
<reference evidence="5" key="1">
    <citation type="submission" date="2023-07" db="EMBL/GenBank/DDBJ databases">
        <title>30 novel species of actinomycetes from the DSMZ collection.</title>
        <authorList>
            <person name="Nouioui I."/>
        </authorList>
    </citation>
    <scope>NUCLEOTIDE SEQUENCE [LARGE SCALE GENOMIC DNA]</scope>
    <source>
        <strain evidence="5">DSM 41886</strain>
    </source>
</reference>
<protein>
    <submittedName>
        <fullName evidence="4">Phosphatase PAP2 family protein</fullName>
    </submittedName>
</protein>
<dbReference type="SMART" id="SM00014">
    <property type="entry name" value="acidPPc"/>
    <property type="match status" value="1"/>
</dbReference>
<proteinExistence type="predicted"/>
<gene>
    <name evidence="4" type="ORF">RM779_06215</name>
</gene>
<keyword evidence="2" id="KW-0812">Transmembrane</keyword>
<dbReference type="Proteomes" id="UP001183615">
    <property type="component" value="Unassembled WGS sequence"/>
</dbReference>
<feature type="domain" description="Phosphatidic acid phosphatase type 2/haloperoxidase" evidence="3">
    <location>
        <begin position="105"/>
        <end position="222"/>
    </location>
</feature>
<feature type="transmembrane region" description="Helical" evidence="2">
    <location>
        <begin position="207"/>
        <end position="225"/>
    </location>
</feature>
<dbReference type="RefSeq" id="WP_311616633.1">
    <property type="nucleotide sequence ID" value="NZ_JAVREV010000003.1"/>
</dbReference>
<name>A0ABU2RZK4_9ACTN</name>
<evidence type="ECO:0000313" key="5">
    <source>
        <dbReference type="Proteomes" id="UP001183615"/>
    </source>
</evidence>
<feature type="transmembrane region" description="Helical" evidence="2">
    <location>
        <begin position="180"/>
        <end position="201"/>
    </location>
</feature>
<keyword evidence="5" id="KW-1185">Reference proteome</keyword>
<accession>A0ABU2RZK4</accession>
<dbReference type="InterPro" id="IPR000326">
    <property type="entry name" value="PAP2/HPO"/>
</dbReference>
<dbReference type="PANTHER" id="PTHR14969:SF13">
    <property type="entry name" value="AT30094P"/>
    <property type="match status" value="1"/>
</dbReference>
<feature type="compositionally biased region" description="Low complexity" evidence="1">
    <location>
        <begin position="232"/>
        <end position="250"/>
    </location>
</feature>
<dbReference type="Gene3D" id="1.20.144.10">
    <property type="entry name" value="Phosphatidic acid phosphatase type 2/haloperoxidase"/>
    <property type="match status" value="1"/>
</dbReference>
<sequence length="250" mass="26494">MPRTGEPGIRPRPARKQVAAFLTDPAGKAALLLIAAAALVITLTVVEARPILRVDRAVADHLHTAALENPDLTHASRIVTDWIVDPWTMRLLIVAAVVWLWHTRQRLVALWTACTSAAEWAVRGVLRGIIGRERPEWERPVDSAQFASLPSGHAMTAAATCVLLLWLARRAGAPAGLVRAGVAVAVLAVAAACFTRVFLGVHWLTDTLAGALLGAAFAAFAIAAWHARGPHGRTSAGTGARAGAAPRRMP</sequence>
<evidence type="ECO:0000259" key="3">
    <source>
        <dbReference type="SMART" id="SM00014"/>
    </source>
</evidence>
<dbReference type="InterPro" id="IPR036938">
    <property type="entry name" value="PAP2/HPO_sf"/>
</dbReference>
<dbReference type="Pfam" id="PF01569">
    <property type="entry name" value="PAP2"/>
    <property type="match status" value="1"/>
</dbReference>
<feature type="region of interest" description="Disordered" evidence="1">
    <location>
        <begin position="230"/>
        <end position="250"/>
    </location>
</feature>
<dbReference type="PANTHER" id="PTHR14969">
    <property type="entry name" value="SPHINGOSINE-1-PHOSPHATE PHOSPHOHYDROLASE"/>
    <property type="match status" value="1"/>
</dbReference>
<evidence type="ECO:0000256" key="2">
    <source>
        <dbReference type="SAM" id="Phobius"/>
    </source>
</evidence>
<keyword evidence="2" id="KW-1133">Transmembrane helix</keyword>
<dbReference type="SUPFAM" id="SSF48317">
    <property type="entry name" value="Acid phosphatase/Vanadium-dependent haloperoxidase"/>
    <property type="match status" value="1"/>
</dbReference>
<dbReference type="EMBL" id="JAVREV010000003">
    <property type="protein sequence ID" value="MDT0442194.1"/>
    <property type="molecule type" value="Genomic_DNA"/>
</dbReference>
<evidence type="ECO:0000256" key="1">
    <source>
        <dbReference type="SAM" id="MobiDB-lite"/>
    </source>
</evidence>
<organism evidence="4 5">
    <name type="scientific">Streptomyces johnsoniae</name>
    <dbReference type="NCBI Taxonomy" id="3075532"/>
    <lineage>
        <taxon>Bacteria</taxon>
        <taxon>Bacillati</taxon>
        <taxon>Actinomycetota</taxon>
        <taxon>Actinomycetes</taxon>
        <taxon>Kitasatosporales</taxon>
        <taxon>Streptomycetaceae</taxon>
        <taxon>Streptomyces</taxon>
    </lineage>
</organism>
<feature type="transmembrane region" description="Helical" evidence="2">
    <location>
        <begin position="29"/>
        <end position="46"/>
    </location>
</feature>